<evidence type="ECO:0000313" key="2">
    <source>
        <dbReference type="EMBL" id="SYW75520.1"/>
    </source>
</evidence>
<proteinExistence type="predicted"/>
<dbReference type="Proteomes" id="UP000179920">
    <property type="component" value="Chromosome IX"/>
</dbReference>
<reference evidence="2" key="3">
    <citation type="submission" date="2018-08" db="EMBL/GenBank/DDBJ databases">
        <authorList>
            <person name="Guldener U."/>
        </authorList>
    </citation>
    <scope>NUCLEOTIDE SEQUENCE</scope>
    <source>
        <strain evidence="2">UB2</strain>
    </source>
</reference>
<protein>
    <submittedName>
        <fullName evidence="1">Uncharacterized protein</fullName>
    </submittedName>
</protein>
<keyword evidence="4" id="KW-1185">Reference proteome</keyword>
<evidence type="ECO:0000313" key="4">
    <source>
        <dbReference type="Proteomes" id="UP000658997"/>
    </source>
</evidence>
<name>A0A1K0GSD7_9BASI</name>
<accession>A0A1K0GSD7</accession>
<evidence type="ECO:0000313" key="1">
    <source>
        <dbReference type="EMBL" id="SAM83092.1"/>
    </source>
</evidence>
<sequence length="177" mass="20068">MGSSSHSLPSELIPLLKRDQAESLPPLLPQKPFSPELKSTISSLKSDLPVPVVGILHLLNDDIDAAHTLVQDDDSSRDSNLIHSLLHRREGDFWNSKWWLNQFTHPFLNTLYEEKKLDGRTGAKQFVDMVERVTSKGATTACAAQRDVKAAKEWQWKEHSTLAQYLFEQYDVDVPFA</sequence>
<reference evidence="3" key="2">
    <citation type="submission" date="2016-04" db="EMBL/GenBank/DDBJ databases">
        <authorList>
            <person name="Guldener U."/>
            <person name="Guldener U."/>
        </authorList>
    </citation>
    <scope>NUCLEOTIDE SEQUENCE [LARGE SCALE GENOMIC DNA]</scope>
    <source>
        <strain evidence="3">UB2112</strain>
    </source>
</reference>
<dbReference type="OrthoDB" id="2306919at2759"/>
<dbReference type="Proteomes" id="UP000658997">
    <property type="component" value="Unassembled WGS sequence"/>
</dbReference>
<reference evidence="1" key="1">
    <citation type="submission" date="2016-04" db="EMBL/GenBank/DDBJ databases">
        <authorList>
            <person name="Evans L.H."/>
            <person name="Alamgir A."/>
            <person name="Owens N."/>
            <person name="Weber N.D."/>
            <person name="Virtaneva K."/>
            <person name="Barbian K."/>
            <person name="Babar A."/>
            <person name="Rosenke K."/>
        </authorList>
    </citation>
    <scope>NUCLEOTIDE SEQUENCE</scope>
    <source>
        <strain evidence="1">UB2112</strain>
    </source>
</reference>
<dbReference type="EMBL" id="ULHB01000008">
    <property type="protein sequence ID" value="SYW75520.1"/>
    <property type="molecule type" value="Genomic_DNA"/>
</dbReference>
<evidence type="ECO:0000313" key="3">
    <source>
        <dbReference type="Proteomes" id="UP000179920"/>
    </source>
</evidence>
<dbReference type="AlphaFoldDB" id="A0A1K0GSD7"/>
<gene>
    <name evidence="2" type="ORF">UBRO2_00754</name>
    <name evidence="1" type="ORF">UBRO_03649</name>
</gene>
<organism evidence="1 3">
    <name type="scientific">Ustilago bromivora</name>
    <dbReference type="NCBI Taxonomy" id="307758"/>
    <lineage>
        <taxon>Eukaryota</taxon>
        <taxon>Fungi</taxon>
        <taxon>Dikarya</taxon>
        <taxon>Basidiomycota</taxon>
        <taxon>Ustilaginomycotina</taxon>
        <taxon>Ustilaginomycetes</taxon>
        <taxon>Ustilaginales</taxon>
        <taxon>Ustilaginaceae</taxon>
        <taxon>Ustilago</taxon>
    </lineage>
</organism>
<dbReference type="EMBL" id="LT558125">
    <property type="protein sequence ID" value="SAM83092.1"/>
    <property type="molecule type" value="Genomic_DNA"/>
</dbReference>